<keyword evidence="2" id="KW-0413">Isomerase</keyword>
<dbReference type="SUPFAM" id="SSF51658">
    <property type="entry name" value="Xylose isomerase-like"/>
    <property type="match status" value="1"/>
</dbReference>
<dbReference type="PANTHER" id="PTHR12110:SF21">
    <property type="entry name" value="XYLOSE ISOMERASE-LIKE TIM BARREL DOMAIN-CONTAINING PROTEIN"/>
    <property type="match status" value="1"/>
</dbReference>
<organism evidence="2 3">
    <name type="scientific">Halorussus limi</name>
    <dbReference type="NCBI Taxonomy" id="2938695"/>
    <lineage>
        <taxon>Archaea</taxon>
        <taxon>Methanobacteriati</taxon>
        <taxon>Methanobacteriota</taxon>
        <taxon>Stenosarchaea group</taxon>
        <taxon>Halobacteria</taxon>
        <taxon>Halobacteriales</taxon>
        <taxon>Haladaptataceae</taxon>
        <taxon>Halorussus</taxon>
    </lineage>
</organism>
<dbReference type="Gene3D" id="3.20.20.150">
    <property type="entry name" value="Divalent-metal-dependent TIM barrel enzymes"/>
    <property type="match status" value="1"/>
</dbReference>
<evidence type="ECO:0000313" key="3">
    <source>
        <dbReference type="Proteomes" id="UP000830729"/>
    </source>
</evidence>
<evidence type="ECO:0000259" key="1">
    <source>
        <dbReference type="Pfam" id="PF01261"/>
    </source>
</evidence>
<feature type="domain" description="Xylose isomerase-like TIM barrel" evidence="1">
    <location>
        <begin position="26"/>
        <end position="247"/>
    </location>
</feature>
<sequence length="264" mass="28679">MTDDAGVRRGYVTQTHTGAVSWDEALRQASAVGFDFAELYLDGATERTRLDPGSVGSAAAEEGLDLLVHLPFVDLEIGSPRDPVREGSLSEQRACIEAAAEMGAEKAVLHAGTSARPPEWQLDEIAPILLDSIRILDRFAADRGVEICVENLPGVPFTVHHLDRVFEETEASATFDTGHARVDGMDADEMADFLDAHGDRVSHVHVNDAREDADEHVPTGSGTTDFETALAPLREDWTGTVSVEVYTFDFDYLELSAEKLDAVL</sequence>
<dbReference type="InterPro" id="IPR013022">
    <property type="entry name" value="Xyl_isomerase-like_TIM-brl"/>
</dbReference>
<dbReference type="InterPro" id="IPR036237">
    <property type="entry name" value="Xyl_isomerase-like_sf"/>
</dbReference>
<dbReference type="AlphaFoldDB" id="A0A8U0HUD0"/>
<accession>A0A8U0HUD0</accession>
<dbReference type="PANTHER" id="PTHR12110">
    <property type="entry name" value="HYDROXYPYRUVATE ISOMERASE"/>
    <property type="match status" value="1"/>
</dbReference>
<dbReference type="Proteomes" id="UP000830729">
    <property type="component" value="Chromosome"/>
</dbReference>
<evidence type="ECO:0000313" key="2">
    <source>
        <dbReference type="EMBL" id="UPV74610.1"/>
    </source>
</evidence>
<dbReference type="KEGG" id="halx:M0R89_00735"/>
<dbReference type="GO" id="GO:0016853">
    <property type="term" value="F:isomerase activity"/>
    <property type="evidence" value="ECO:0007669"/>
    <property type="project" value="UniProtKB-KW"/>
</dbReference>
<name>A0A8U0HUD0_9EURY</name>
<keyword evidence="3" id="KW-1185">Reference proteome</keyword>
<dbReference type="InterPro" id="IPR050312">
    <property type="entry name" value="IolE/XylAMocC-like"/>
</dbReference>
<dbReference type="RefSeq" id="WP_248650655.1">
    <property type="nucleotide sequence ID" value="NZ_CP096659.1"/>
</dbReference>
<dbReference type="Pfam" id="PF01261">
    <property type="entry name" value="AP_endonuc_2"/>
    <property type="match status" value="1"/>
</dbReference>
<proteinExistence type="predicted"/>
<protein>
    <submittedName>
        <fullName evidence="2">Sugar phosphate isomerase/epimerase</fullName>
    </submittedName>
</protein>
<reference evidence="2 3" key="1">
    <citation type="submission" date="2022-04" db="EMBL/GenBank/DDBJ databases">
        <title>Diverse halophilic archaea isolated from saline environments.</title>
        <authorList>
            <person name="Cui H.-L."/>
        </authorList>
    </citation>
    <scope>NUCLEOTIDE SEQUENCE [LARGE SCALE GENOMIC DNA]</scope>
    <source>
        <strain evidence="2 3">XZYJT49</strain>
    </source>
</reference>
<dbReference type="EMBL" id="CP096659">
    <property type="protein sequence ID" value="UPV74610.1"/>
    <property type="molecule type" value="Genomic_DNA"/>
</dbReference>
<gene>
    <name evidence="2" type="ORF">M0R89_00735</name>
</gene>
<dbReference type="GeneID" id="72183680"/>